<name>A0A6A2YPG9_HIBSY</name>
<dbReference type="InterPro" id="IPR043502">
    <property type="entry name" value="DNA/RNA_pol_sf"/>
</dbReference>
<feature type="region of interest" description="Disordered" evidence="1">
    <location>
        <begin position="91"/>
        <end position="162"/>
    </location>
</feature>
<evidence type="ECO:0000259" key="2">
    <source>
        <dbReference type="Pfam" id="PF00078"/>
    </source>
</evidence>
<comment type="caution">
    <text evidence="3">The sequence shown here is derived from an EMBL/GenBank/DDBJ whole genome shotgun (WGS) entry which is preliminary data.</text>
</comment>
<dbReference type="PANTHER" id="PTHR31635:SF196">
    <property type="entry name" value="REVERSE TRANSCRIPTASE DOMAIN-CONTAINING PROTEIN-RELATED"/>
    <property type="match status" value="1"/>
</dbReference>
<keyword evidence="4" id="KW-1185">Reference proteome</keyword>
<dbReference type="PANTHER" id="PTHR31635">
    <property type="entry name" value="REVERSE TRANSCRIPTASE DOMAIN-CONTAINING PROTEIN-RELATED"/>
    <property type="match status" value="1"/>
</dbReference>
<evidence type="ECO:0000313" key="4">
    <source>
        <dbReference type="Proteomes" id="UP000436088"/>
    </source>
</evidence>
<evidence type="ECO:0000256" key="1">
    <source>
        <dbReference type="SAM" id="MobiDB-lite"/>
    </source>
</evidence>
<dbReference type="Gene3D" id="3.60.10.10">
    <property type="entry name" value="Endonuclease/exonuclease/phosphatase"/>
    <property type="match status" value="1"/>
</dbReference>
<evidence type="ECO:0000313" key="3">
    <source>
        <dbReference type="EMBL" id="KAE8681229.1"/>
    </source>
</evidence>
<dbReference type="SUPFAM" id="SSF56672">
    <property type="entry name" value="DNA/RNA polymerases"/>
    <property type="match status" value="1"/>
</dbReference>
<dbReference type="EMBL" id="VEPZ02001313">
    <property type="protein sequence ID" value="KAE8681229.1"/>
    <property type="molecule type" value="Genomic_DNA"/>
</dbReference>
<feature type="compositionally biased region" description="Basic and acidic residues" evidence="1">
    <location>
        <begin position="99"/>
        <end position="119"/>
    </location>
</feature>
<dbReference type="Proteomes" id="UP000436088">
    <property type="component" value="Unassembled WGS sequence"/>
</dbReference>
<feature type="domain" description="Reverse transcriptase" evidence="2">
    <location>
        <begin position="584"/>
        <end position="713"/>
    </location>
</feature>
<sequence length="846" mass="95687">MDSVTSSKTILEFAKVCIEVGVKEEIPKTVEVVMANGQTTTIFVEVPWHPSCSKRCNYFGHTDKNCSINTSTAPSSTKVWRKKSVMIANQETNSSEGIESLHEPESDPSSPKEKSEHTRNFNPSPKVSDSELPNIIPSPVQIASSSKSDPNNFSGEESSVIPQLSPNLVESVKGVTTTLGIPSNAKDNESVPILKRVRKPRHAASGVVNLIKELKLKKKEHTVKVQISIKVLNRAKLFIVDILCLLETRVKTENSVNILHSRFGDWGMITNYDSASNGRIWFLWKIGIDISFCHSTSQSITVKCNFNNEQFIITTVYGNNNGLSRRFLWQHLRDLNISFGSLPWVLGGDFNIYLNPKENSDFEVLGPHYSSDMKDFHDSLNKDFYNDISARVKLKKAELKNIQISTLSGISPIEKELNVQKELFSLEEAENLFLKQKAKVKWIKEGDRCTNFFHSVIAKKHKRDIIIVFINAQGQRLESFDGMVTEILDYFKAQLGIVDPSVQKPDIFFLKNLLNVNLSSDVVSDLTKIITSEEIKETISTKGMTNLLALMGSLIFSSRKLGMLGRTIIDNTLLAQELVKGYGRKNISPMCALKIDLQKAFDSLHWDFISAVLIAIGLPNIFISWIEACFKEARYSISLNGSLIGYFKGQRGIRQGDPLSPIIFVLSMNILSKILNIAAVRGNTDSVVGILTVLNHFYSLSGLKLNVDKTKLFVTGISHRNLEAIKAFSGFKQGFLHVSWGIKKLLKLRTEAIPILNAGVLKTKEIWEEIREKHIKLTHLHKHHMSWETWLDWSYREWKGIEESFKIEMEQLLKNIKEQVRIQLMDKKINRLDDVNSILCNYWSID</sequence>
<protein>
    <recommendedName>
        <fullName evidence="2">Reverse transcriptase domain-containing protein</fullName>
    </recommendedName>
</protein>
<organism evidence="3 4">
    <name type="scientific">Hibiscus syriacus</name>
    <name type="common">Rose of Sharon</name>
    <dbReference type="NCBI Taxonomy" id="106335"/>
    <lineage>
        <taxon>Eukaryota</taxon>
        <taxon>Viridiplantae</taxon>
        <taxon>Streptophyta</taxon>
        <taxon>Embryophyta</taxon>
        <taxon>Tracheophyta</taxon>
        <taxon>Spermatophyta</taxon>
        <taxon>Magnoliopsida</taxon>
        <taxon>eudicotyledons</taxon>
        <taxon>Gunneridae</taxon>
        <taxon>Pentapetalae</taxon>
        <taxon>rosids</taxon>
        <taxon>malvids</taxon>
        <taxon>Malvales</taxon>
        <taxon>Malvaceae</taxon>
        <taxon>Malvoideae</taxon>
        <taxon>Hibiscus</taxon>
    </lineage>
</organism>
<dbReference type="Pfam" id="PF00078">
    <property type="entry name" value="RVT_1"/>
    <property type="match status" value="1"/>
</dbReference>
<reference evidence="3" key="1">
    <citation type="submission" date="2019-09" db="EMBL/GenBank/DDBJ databases">
        <title>Draft genome information of white flower Hibiscus syriacus.</title>
        <authorList>
            <person name="Kim Y.-M."/>
        </authorList>
    </citation>
    <scope>NUCLEOTIDE SEQUENCE [LARGE SCALE GENOMIC DNA]</scope>
    <source>
        <strain evidence="3">YM2019G1</strain>
    </source>
</reference>
<feature type="compositionally biased region" description="Polar residues" evidence="1">
    <location>
        <begin position="141"/>
        <end position="162"/>
    </location>
</feature>
<gene>
    <name evidence="3" type="ORF">F3Y22_tig00111338pilonHSYRG00418</name>
</gene>
<dbReference type="AlphaFoldDB" id="A0A6A2YPG9"/>
<dbReference type="InterPro" id="IPR036691">
    <property type="entry name" value="Endo/exonu/phosph_ase_sf"/>
</dbReference>
<accession>A0A6A2YPG9</accession>
<dbReference type="SUPFAM" id="SSF56219">
    <property type="entry name" value="DNase I-like"/>
    <property type="match status" value="1"/>
</dbReference>
<dbReference type="InterPro" id="IPR000477">
    <property type="entry name" value="RT_dom"/>
</dbReference>
<proteinExistence type="predicted"/>